<organism evidence="1">
    <name type="scientific">Pinctada fucata</name>
    <name type="common">Akoya pearl oyster</name>
    <name type="synonym">Pinctada imbricata fucata</name>
    <dbReference type="NCBI Taxonomy" id="50426"/>
    <lineage>
        <taxon>Eukaryota</taxon>
        <taxon>Metazoa</taxon>
        <taxon>Spiralia</taxon>
        <taxon>Lophotrochozoa</taxon>
        <taxon>Mollusca</taxon>
        <taxon>Bivalvia</taxon>
        <taxon>Autobranchia</taxon>
        <taxon>Pteriomorphia</taxon>
        <taxon>Pterioida</taxon>
        <taxon>Pterioidea</taxon>
        <taxon>Pteriidae</taxon>
        <taxon>Pinctada</taxon>
    </lineage>
</organism>
<name>A0A194AN69_PINFU</name>
<evidence type="ECO:0000313" key="1">
    <source>
        <dbReference type="EMBL" id="JAS03236.1"/>
    </source>
</evidence>
<sequence length="123" mass="14245">MANCFLVKMWITRNYAKKLFDNGKLTKGNCIDENTFKLCTERCKEFLKLNSSTKECPFGDAKRNCDKVIKKQKCQVTCSNLDTHEKEKYGKNCCGTCIRKCGYAPDPHHKKTYYQNLIAQGRK</sequence>
<proteinExistence type="predicted"/>
<protein>
    <submittedName>
        <fullName evidence="1">Uncharacterized protein</fullName>
    </submittedName>
</protein>
<dbReference type="EMBL" id="GELH01001036">
    <property type="protein sequence ID" value="JAS03236.1"/>
    <property type="molecule type" value="Transcribed_RNA"/>
</dbReference>
<dbReference type="AlphaFoldDB" id="A0A194AN69"/>
<accession>A0A194AN69</accession>
<dbReference type="EMBL" id="GELH01001035">
    <property type="protein sequence ID" value="JAS03237.1"/>
    <property type="molecule type" value="Transcribed_RNA"/>
</dbReference>
<reference evidence="1" key="1">
    <citation type="submission" date="2016-03" db="EMBL/GenBank/DDBJ databases">
        <authorList>
            <person name="Ploux O."/>
        </authorList>
    </citation>
    <scope>NUCLEOTIDE SEQUENCE</scope>
    <source>
        <tissue evidence="1">Mantle</tissue>
    </source>
</reference>